<evidence type="ECO:0000313" key="5">
    <source>
        <dbReference type="EMBL" id="EFA82952.1"/>
    </source>
</evidence>
<dbReference type="PANTHER" id="PTHR46115">
    <property type="entry name" value="THIOREDOXIN-LIKE PROTEIN 1"/>
    <property type="match status" value="1"/>
</dbReference>
<evidence type="ECO:0000313" key="6">
    <source>
        <dbReference type="Proteomes" id="UP000001396"/>
    </source>
</evidence>
<comment type="caution">
    <text evidence="5">The sequence shown here is derived from an EMBL/GenBank/DDBJ whole genome shotgun (WGS) entry which is preliminary data.</text>
</comment>
<dbReference type="EMBL" id="ADBJ01000017">
    <property type="protein sequence ID" value="EFA82952.1"/>
    <property type="molecule type" value="Genomic_DNA"/>
</dbReference>
<dbReference type="PROSITE" id="PS51352">
    <property type="entry name" value="THIOREDOXIN_2"/>
    <property type="match status" value="1"/>
</dbReference>
<keyword evidence="3" id="KW-1015">Disulfide bond</keyword>
<dbReference type="RefSeq" id="XP_020435069.1">
    <property type="nucleotide sequence ID" value="XM_020574655.1"/>
</dbReference>
<dbReference type="PROSITE" id="PS00194">
    <property type="entry name" value="THIOREDOXIN_1"/>
    <property type="match status" value="1"/>
</dbReference>
<evidence type="ECO:0000256" key="2">
    <source>
        <dbReference type="ARBA" id="ARBA00022982"/>
    </source>
</evidence>
<sequence>MVYQEPKNGADLAAIINKGGKLIIYYTATWCGPCRMMAKPFSDLSDQYQGITFIKADIDACSEYPPVANISGVPAFFGYNGTTLIGNFAGANQNSLKDLCNKVQSA</sequence>
<dbReference type="InParanoid" id="D3B6I2"/>
<dbReference type="InterPro" id="IPR017937">
    <property type="entry name" value="Thioredoxin_CS"/>
</dbReference>
<dbReference type="Pfam" id="PF00085">
    <property type="entry name" value="Thioredoxin"/>
    <property type="match status" value="1"/>
</dbReference>
<evidence type="ECO:0000256" key="3">
    <source>
        <dbReference type="ARBA" id="ARBA00023157"/>
    </source>
</evidence>
<dbReference type="GeneID" id="31359217"/>
<dbReference type="AlphaFoldDB" id="D3B6I2"/>
<evidence type="ECO:0000259" key="4">
    <source>
        <dbReference type="PROSITE" id="PS51352"/>
    </source>
</evidence>
<keyword evidence="2" id="KW-0249">Electron transport</keyword>
<proteinExistence type="predicted"/>
<dbReference type="OMA" id="STWHETH"/>
<dbReference type="CDD" id="cd02947">
    <property type="entry name" value="TRX_family"/>
    <property type="match status" value="1"/>
</dbReference>
<reference evidence="5 6" key="1">
    <citation type="journal article" date="2011" name="Genome Res.">
        <title>Phylogeny-wide analysis of social amoeba genomes highlights ancient origins for complex intercellular communication.</title>
        <authorList>
            <person name="Heidel A.J."/>
            <person name="Lawal H.M."/>
            <person name="Felder M."/>
            <person name="Schilde C."/>
            <person name="Helps N.R."/>
            <person name="Tunggal B."/>
            <person name="Rivero F."/>
            <person name="John U."/>
            <person name="Schleicher M."/>
            <person name="Eichinger L."/>
            <person name="Platzer M."/>
            <person name="Noegel A.A."/>
            <person name="Schaap P."/>
            <person name="Gloeckner G."/>
        </authorList>
    </citation>
    <scope>NUCLEOTIDE SEQUENCE [LARGE SCALE GENOMIC DNA]</scope>
    <source>
        <strain evidence="6">ATCC 26659 / Pp 5 / PN500</strain>
    </source>
</reference>
<dbReference type="Gene3D" id="3.40.30.10">
    <property type="entry name" value="Glutaredoxin"/>
    <property type="match status" value="1"/>
</dbReference>
<keyword evidence="2" id="KW-0813">Transport</keyword>
<comment type="function">
    <text evidence="1">Participates in various redox reactions through the reversible oxidation of its active center dithiol to a disulfide and catalyzes dithiol-disulfide exchange reactions.</text>
</comment>
<keyword evidence="6" id="KW-1185">Reference proteome</keyword>
<dbReference type="InterPro" id="IPR013766">
    <property type="entry name" value="Thioredoxin_domain"/>
</dbReference>
<evidence type="ECO:0000256" key="1">
    <source>
        <dbReference type="ARBA" id="ARBA00003318"/>
    </source>
</evidence>
<gene>
    <name evidence="5" type="primary">trxE</name>
    <name evidence="5" type="ORF">PPL_03730</name>
</gene>
<dbReference type="Proteomes" id="UP000001396">
    <property type="component" value="Unassembled WGS sequence"/>
</dbReference>
<dbReference type="InterPro" id="IPR036249">
    <property type="entry name" value="Thioredoxin-like_sf"/>
</dbReference>
<accession>D3B6I2</accession>
<dbReference type="SUPFAM" id="SSF52833">
    <property type="entry name" value="Thioredoxin-like"/>
    <property type="match status" value="1"/>
</dbReference>
<organism evidence="5 6">
    <name type="scientific">Heterostelium pallidum (strain ATCC 26659 / Pp 5 / PN500)</name>
    <name type="common">Cellular slime mold</name>
    <name type="synonym">Polysphondylium pallidum</name>
    <dbReference type="NCBI Taxonomy" id="670386"/>
    <lineage>
        <taxon>Eukaryota</taxon>
        <taxon>Amoebozoa</taxon>
        <taxon>Evosea</taxon>
        <taxon>Eumycetozoa</taxon>
        <taxon>Dictyostelia</taxon>
        <taxon>Acytosteliales</taxon>
        <taxon>Acytosteliaceae</taxon>
        <taxon>Heterostelium</taxon>
    </lineage>
</organism>
<feature type="domain" description="Thioredoxin" evidence="4">
    <location>
        <begin position="1"/>
        <end position="106"/>
    </location>
</feature>
<dbReference type="STRING" id="670386.D3B6I2"/>
<name>D3B6I2_HETP5</name>
<protein>
    <submittedName>
        <fullName evidence="5">Thioredoxin</fullName>
    </submittedName>
</protein>